<dbReference type="InterPro" id="IPR051081">
    <property type="entry name" value="HTH_MetalResp_TranReg"/>
</dbReference>
<dbReference type="PROSITE" id="PS50987">
    <property type="entry name" value="HTH_ARSR_2"/>
    <property type="match status" value="1"/>
</dbReference>
<accession>A0A8J7U203</accession>
<dbReference type="InterPro" id="IPR001845">
    <property type="entry name" value="HTH_ArsR_DNA-bd_dom"/>
</dbReference>
<feature type="domain" description="HTH arsR-type" evidence="4">
    <location>
        <begin position="6"/>
        <end position="102"/>
    </location>
</feature>
<evidence type="ECO:0000313" key="5">
    <source>
        <dbReference type="EMBL" id="MBO1318092.1"/>
    </source>
</evidence>
<dbReference type="InterPro" id="IPR036388">
    <property type="entry name" value="WH-like_DNA-bd_sf"/>
</dbReference>
<dbReference type="Proteomes" id="UP000664417">
    <property type="component" value="Unassembled WGS sequence"/>
</dbReference>
<dbReference type="CDD" id="cd00090">
    <property type="entry name" value="HTH_ARSR"/>
    <property type="match status" value="1"/>
</dbReference>
<dbReference type="SMART" id="SM00418">
    <property type="entry name" value="HTH_ARSR"/>
    <property type="match status" value="1"/>
</dbReference>
<keyword evidence="2" id="KW-0238">DNA-binding</keyword>
<sequence>MTHPSRAEQELEAMDLVFKALAHASRRHILVVLHARGGRMTAGDIAKRFACSWPTTTRHLRKLEEAGLVTTAKSGRENSYLLNQDRLTAVAGGWLAWFQQPALVNPKTPSETA</sequence>
<dbReference type="Gene3D" id="1.10.10.10">
    <property type="entry name" value="Winged helix-like DNA-binding domain superfamily/Winged helix DNA-binding domain"/>
    <property type="match status" value="1"/>
</dbReference>
<dbReference type="AlphaFoldDB" id="A0A8J7U203"/>
<gene>
    <name evidence="5" type="ORF">J3U88_06420</name>
</gene>
<dbReference type="GO" id="GO:0003677">
    <property type="term" value="F:DNA binding"/>
    <property type="evidence" value="ECO:0007669"/>
    <property type="project" value="UniProtKB-KW"/>
</dbReference>
<evidence type="ECO:0000259" key="4">
    <source>
        <dbReference type="PROSITE" id="PS50987"/>
    </source>
</evidence>
<protein>
    <submittedName>
        <fullName evidence="5">Helix-turn-helix transcriptional regulator</fullName>
    </submittedName>
</protein>
<dbReference type="Pfam" id="PF12840">
    <property type="entry name" value="HTH_20"/>
    <property type="match status" value="1"/>
</dbReference>
<evidence type="ECO:0000256" key="3">
    <source>
        <dbReference type="ARBA" id="ARBA00023163"/>
    </source>
</evidence>
<dbReference type="PANTHER" id="PTHR33154">
    <property type="entry name" value="TRANSCRIPTIONAL REGULATOR, ARSR FAMILY"/>
    <property type="match status" value="1"/>
</dbReference>
<dbReference type="InterPro" id="IPR011991">
    <property type="entry name" value="ArsR-like_HTH"/>
</dbReference>
<name>A0A8J7U203_9BACT</name>
<comment type="caution">
    <text evidence="5">The sequence shown here is derived from an EMBL/GenBank/DDBJ whole genome shotgun (WGS) entry which is preliminary data.</text>
</comment>
<dbReference type="InterPro" id="IPR036390">
    <property type="entry name" value="WH_DNA-bd_sf"/>
</dbReference>
<organism evidence="5 6">
    <name type="scientific">Acanthopleuribacter pedis</name>
    <dbReference type="NCBI Taxonomy" id="442870"/>
    <lineage>
        <taxon>Bacteria</taxon>
        <taxon>Pseudomonadati</taxon>
        <taxon>Acidobacteriota</taxon>
        <taxon>Holophagae</taxon>
        <taxon>Acanthopleuribacterales</taxon>
        <taxon>Acanthopleuribacteraceae</taxon>
        <taxon>Acanthopleuribacter</taxon>
    </lineage>
</organism>
<dbReference type="NCBIfam" id="NF033788">
    <property type="entry name" value="HTH_metalloreg"/>
    <property type="match status" value="1"/>
</dbReference>
<keyword evidence="3" id="KW-0804">Transcription</keyword>
<keyword evidence="6" id="KW-1185">Reference proteome</keyword>
<dbReference type="PANTHER" id="PTHR33154:SF33">
    <property type="entry name" value="TRANSCRIPTIONAL REPRESSOR SDPR"/>
    <property type="match status" value="1"/>
</dbReference>
<dbReference type="RefSeq" id="WP_207857682.1">
    <property type="nucleotide sequence ID" value="NZ_JAFREP010000004.1"/>
</dbReference>
<evidence type="ECO:0000256" key="1">
    <source>
        <dbReference type="ARBA" id="ARBA00023015"/>
    </source>
</evidence>
<proteinExistence type="predicted"/>
<keyword evidence="1" id="KW-0805">Transcription regulation</keyword>
<dbReference type="EMBL" id="JAFREP010000004">
    <property type="protein sequence ID" value="MBO1318092.1"/>
    <property type="molecule type" value="Genomic_DNA"/>
</dbReference>
<evidence type="ECO:0000313" key="6">
    <source>
        <dbReference type="Proteomes" id="UP000664417"/>
    </source>
</evidence>
<dbReference type="SUPFAM" id="SSF46785">
    <property type="entry name" value="Winged helix' DNA-binding domain"/>
    <property type="match status" value="1"/>
</dbReference>
<dbReference type="PRINTS" id="PR00778">
    <property type="entry name" value="HTHARSR"/>
</dbReference>
<reference evidence="5" key="1">
    <citation type="submission" date="2021-03" db="EMBL/GenBank/DDBJ databases">
        <authorList>
            <person name="Wang G."/>
        </authorList>
    </citation>
    <scope>NUCLEOTIDE SEQUENCE</scope>
    <source>
        <strain evidence="5">KCTC 12899</strain>
    </source>
</reference>
<evidence type="ECO:0000256" key="2">
    <source>
        <dbReference type="ARBA" id="ARBA00023125"/>
    </source>
</evidence>
<dbReference type="GO" id="GO:0003700">
    <property type="term" value="F:DNA-binding transcription factor activity"/>
    <property type="evidence" value="ECO:0007669"/>
    <property type="project" value="InterPro"/>
</dbReference>